<dbReference type="AlphaFoldDB" id="A0AAD3MH72"/>
<dbReference type="EMBL" id="BRZM01000020">
    <property type="protein sequence ID" value="GLD54657.1"/>
    <property type="molecule type" value="Genomic_DNA"/>
</dbReference>
<feature type="region of interest" description="Disordered" evidence="1">
    <location>
        <begin position="417"/>
        <end position="529"/>
    </location>
</feature>
<feature type="region of interest" description="Disordered" evidence="1">
    <location>
        <begin position="1"/>
        <end position="31"/>
    </location>
</feature>
<proteinExistence type="predicted"/>
<name>A0AAD3MH72_LATJO</name>
<dbReference type="PANTHER" id="PTHR45532:SF1">
    <property type="entry name" value="WD REPEAT-CONTAINING PROTEIN 97"/>
    <property type="match status" value="1"/>
</dbReference>
<dbReference type="PANTHER" id="PTHR45532">
    <property type="entry name" value="WD REPEAT-CONTAINING PROTEIN 97"/>
    <property type="match status" value="1"/>
</dbReference>
<sequence length="850" mass="96368">MVAPGEGSTTTTALFPSPTPRLLSQGDRNGKTVGEQNLFKHDVKQATVKVKRSKSKQHVFTHGLHCKQHFSCDSPVHFMMYSEAAAAFISLHSDRTVCLYKADGHKQTSSVHHLFIGLTVTKMSGCVVGWGPGPILTLLDCELRPLDAACDALDIYVCQPAEHSTELVTAGVGNVCVWSVMLMRCKVKIQEGLHNSTFTMALAPLADLTAGLGVWQIVTVVDGRERDFTQEGFCSRSLDGTVQIWNEENQLIRTLQLNAVPECLAYGGFGGELFLGIKGDLYRMKCAKFLPHKYQQMLLYTYCAEPLPDLPITGNKEKSIERKADSTAKNEEEEAPAVATDQLSTEDVWRQKEYEKSLTSNMDLSALLQGTVKCKKGKPPSTKQTKKEAFDRYMKILYGLPPNIKIDLEDTFDLDSISLSPEPNDNKPCSPPPVKEDVRPKLIIPVIVQKKKEKKAPAPSPKPKPPVKVKPRPVEKVEPKRPVTVEKVEEPPSPVEQLKPKTPSPPPPPPPRPRTPTPPPLREPTPDVPSFLKQFEDAGWFRDLYPDKKSIPSTLSPEDFSLRLLGHLTTCSTPSKMKILAALQALHSQGLLQNIDKLYQGLIDLVPKFARPHMSPLERAVLVEMLNLLMRLKSASYDLVKKLLTLLAFKKLFLRETVLRMLTALGVGEAEQWLWPELESWESELQDQSNIWKSLHDRADWWLELWISKYKEHDKYLHLRSTAKWKPPTFSMEDVLNYFCSVQQEEYRRARCVAPAGRKNTVLLPLYDCSSQPIFRLGETYSMARIRRPPGIILPPLRNRPFLMDFPHFISFPLSRITLCPFRIYTDEDWLKTSSRRYFIQQQSYVEYYR</sequence>
<dbReference type="SUPFAM" id="SSF50978">
    <property type="entry name" value="WD40 repeat-like"/>
    <property type="match status" value="1"/>
</dbReference>
<comment type="caution">
    <text evidence="2">The sequence shown here is derived from an EMBL/GenBank/DDBJ whole genome shotgun (WGS) entry which is preliminary data.</text>
</comment>
<evidence type="ECO:0000313" key="3">
    <source>
        <dbReference type="Proteomes" id="UP001279410"/>
    </source>
</evidence>
<feature type="compositionally biased region" description="Pro residues" evidence="1">
    <location>
        <begin position="502"/>
        <end position="527"/>
    </location>
</feature>
<dbReference type="Proteomes" id="UP001279410">
    <property type="component" value="Unassembled WGS sequence"/>
</dbReference>
<feature type="region of interest" description="Disordered" evidence="1">
    <location>
        <begin position="314"/>
        <end position="343"/>
    </location>
</feature>
<evidence type="ECO:0000256" key="1">
    <source>
        <dbReference type="SAM" id="MobiDB-lite"/>
    </source>
</evidence>
<dbReference type="InterPro" id="IPR036322">
    <property type="entry name" value="WD40_repeat_dom_sf"/>
</dbReference>
<accession>A0AAD3MH72</accession>
<feature type="compositionally biased region" description="Basic and acidic residues" evidence="1">
    <location>
        <begin position="472"/>
        <end position="490"/>
    </location>
</feature>
<keyword evidence="3" id="KW-1185">Reference proteome</keyword>
<protein>
    <submittedName>
        <fullName evidence="2">WD repeat-containing protein 97</fullName>
    </submittedName>
</protein>
<evidence type="ECO:0000313" key="2">
    <source>
        <dbReference type="EMBL" id="GLD54657.1"/>
    </source>
</evidence>
<reference evidence="2" key="1">
    <citation type="submission" date="2022-08" db="EMBL/GenBank/DDBJ databases">
        <title>Genome sequencing of akame (Lates japonicus).</title>
        <authorList>
            <person name="Hashiguchi Y."/>
            <person name="Takahashi H."/>
        </authorList>
    </citation>
    <scope>NUCLEOTIDE SEQUENCE</scope>
    <source>
        <strain evidence="2">Kochi</strain>
    </source>
</reference>
<organism evidence="2 3">
    <name type="scientific">Lates japonicus</name>
    <name type="common">Japanese lates</name>
    <dbReference type="NCBI Taxonomy" id="270547"/>
    <lineage>
        <taxon>Eukaryota</taxon>
        <taxon>Metazoa</taxon>
        <taxon>Chordata</taxon>
        <taxon>Craniata</taxon>
        <taxon>Vertebrata</taxon>
        <taxon>Euteleostomi</taxon>
        <taxon>Actinopterygii</taxon>
        <taxon>Neopterygii</taxon>
        <taxon>Teleostei</taxon>
        <taxon>Neoteleostei</taxon>
        <taxon>Acanthomorphata</taxon>
        <taxon>Carangaria</taxon>
        <taxon>Carangaria incertae sedis</taxon>
        <taxon>Centropomidae</taxon>
        <taxon>Lates</taxon>
    </lineage>
</organism>
<gene>
    <name evidence="2" type="ORF">AKAME5_000724500</name>
</gene>
<feature type="compositionally biased region" description="Basic and acidic residues" evidence="1">
    <location>
        <begin position="315"/>
        <end position="330"/>
    </location>
</feature>